<sequence length="69" mass="8053">MWKEHSVLDSKLKNDGLCSRVGTGIYGFILSYLTNVFLIFSNIILSTRLFAEFPNKVRTESPTMYWKFK</sequence>
<dbReference type="AlphaFoldDB" id="A0A2H3ECZ5"/>
<dbReference type="InParanoid" id="A0A2H3ECZ5"/>
<feature type="transmembrane region" description="Helical" evidence="1">
    <location>
        <begin position="25"/>
        <end position="45"/>
    </location>
</feature>
<reference evidence="3" key="1">
    <citation type="journal article" date="2017" name="Nat. Ecol. Evol.">
        <title>Genome expansion and lineage-specific genetic innovations in the forest pathogenic fungi Armillaria.</title>
        <authorList>
            <person name="Sipos G."/>
            <person name="Prasanna A.N."/>
            <person name="Walter M.C."/>
            <person name="O'Connor E."/>
            <person name="Balint B."/>
            <person name="Krizsan K."/>
            <person name="Kiss B."/>
            <person name="Hess J."/>
            <person name="Varga T."/>
            <person name="Slot J."/>
            <person name="Riley R."/>
            <person name="Boka B."/>
            <person name="Rigling D."/>
            <person name="Barry K."/>
            <person name="Lee J."/>
            <person name="Mihaltcheva S."/>
            <person name="LaButti K."/>
            <person name="Lipzen A."/>
            <person name="Waldron R."/>
            <person name="Moloney N.M."/>
            <person name="Sperisen C."/>
            <person name="Kredics L."/>
            <person name="Vagvoelgyi C."/>
            <person name="Patrignani A."/>
            <person name="Fitzpatrick D."/>
            <person name="Nagy I."/>
            <person name="Doyle S."/>
            <person name="Anderson J.B."/>
            <person name="Grigoriev I.V."/>
            <person name="Gueldener U."/>
            <person name="Muensterkoetter M."/>
            <person name="Nagy L.G."/>
        </authorList>
    </citation>
    <scope>NUCLEOTIDE SEQUENCE [LARGE SCALE GENOMIC DNA]</scope>
    <source>
        <strain evidence="3">Ar21-2</strain>
    </source>
</reference>
<dbReference type="EMBL" id="KZ293647">
    <property type="protein sequence ID" value="PBK99147.1"/>
    <property type="molecule type" value="Genomic_DNA"/>
</dbReference>
<keyword evidence="1" id="KW-0472">Membrane</keyword>
<protein>
    <submittedName>
        <fullName evidence="2">Uncharacterized protein</fullName>
    </submittedName>
</protein>
<evidence type="ECO:0000313" key="3">
    <source>
        <dbReference type="Proteomes" id="UP000217790"/>
    </source>
</evidence>
<evidence type="ECO:0000256" key="1">
    <source>
        <dbReference type="SAM" id="Phobius"/>
    </source>
</evidence>
<keyword evidence="3" id="KW-1185">Reference proteome</keyword>
<organism evidence="2 3">
    <name type="scientific">Armillaria gallica</name>
    <name type="common">Bulbous honey fungus</name>
    <name type="synonym">Armillaria bulbosa</name>
    <dbReference type="NCBI Taxonomy" id="47427"/>
    <lineage>
        <taxon>Eukaryota</taxon>
        <taxon>Fungi</taxon>
        <taxon>Dikarya</taxon>
        <taxon>Basidiomycota</taxon>
        <taxon>Agaricomycotina</taxon>
        <taxon>Agaricomycetes</taxon>
        <taxon>Agaricomycetidae</taxon>
        <taxon>Agaricales</taxon>
        <taxon>Marasmiineae</taxon>
        <taxon>Physalacriaceae</taxon>
        <taxon>Armillaria</taxon>
    </lineage>
</organism>
<evidence type="ECO:0000313" key="2">
    <source>
        <dbReference type="EMBL" id="PBK99147.1"/>
    </source>
</evidence>
<keyword evidence="1" id="KW-0812">Transmembrane</keyword>
<gene>
    <name evidence="2" type="ORF">ARMGADRAFT_491786</name>
</gene>
<keyword evidence="1" id="KW-1133">Transmembrane helix</keyword>
<accession>A0A2H3ECZ5</accession>
<proteinExistence type="predicted"/>
<name>A0A2H3ECZ5_ARMGA</name>
<dbReference type="Proteomes" id="UP000217790">
    <property type="component" value="Unassembled WGS sequence"/>
</dbReference>